<dbReference type="AlphaFoldDB" id="A0A4D7QTI0"/>
<keyword evidence="3" id="KW-0274">FAD</keyword>
<keyword evidence="7" id="KW-1185">Reference proteome</keyword>
<dbReference type="InterPro" id="IPR045170">
    <property type="entry name" value="MTOX"/>
</dbReference>
<evidence type="ECO:0000256" key="1">
    <source>
        <dbReference type="ARBA" id="ARBA00001974"/>
    </source>
</evidence>
<dbReference type="SUPFAM" id="SSF54373">
    <property type="entry name" value="FAD-linked reductases, C-terminal domain"/>
    <property type="match status" value="1"/>
</dbReference>
<protein>
    <submittedName>
        <fullName evidence="6">N-methyl-L-tryptophan oxidase</fullName>
        <ecNumber evidence="6">1.5.3.2</ecNumber>
    </submittedName>
</protein>
<evidence type="ECO:0000259" key="5">
    <source>
        <dbReference type="Pfam" id="PF01266"/>
    </source>
</evidence>
<dbReference type="GO" id="GO:0008115">
    <property type="term" value="F:sarcosine oxidase activity"/>
    <property type="evidence" value="ECO:0007669"/>
    <property type="project" value="TreeGrafter"/>
</dbReference>
<dbReference type="PROSITE" id="PS51257">
    <property type="entry name" value="PROKAR_LIPOPROTEIN"/>
    <property type="match status" value="1"/>
</dbReference>
<dbReference type="NCBIfam" id="NF008425">
    <property type="entry name" value="PRK11259.1"/>
    <property type="match status" value="1"/>
</dbReference>
<dbReference type="Gene3D" id="3.50.50.60">
    <property type="entry name" value="FAD/NAD(P)-binding domain"/>
    <property type="match status" value="1"/>
</dbReference>
<accession>A0A4D7QTI0</accession>
<dbReference type="Proteomes" id="UP000298588">
    <property type="component" value="Chromosome"/>
</dbReference>
<name>A0A4D7QTI0_9HYPH</name>
<gene>
    <name evidence="6" type="primary">solA</name>
    <name evidence="6" type="ORF">E8L99_13940</name>
</gene>
<dbReference type="EC" id="1.5.3.2" evidence="6"/>
<keyword evidence="2" id="KW-0285">Flavoprotein</keyword>
<evidence type="ECO:0000313" key="7">
    <source>
        <dbReference type="Proteomes" id="UP000298588"/>
    </source>
</evidence>
<dbReference type="PANTHER" id="PTHR10961:SF7">
    <property type="entry name" value="FAD DEPENDENT OXIDOREDUCTASE DOMAIN-CONTAINING PROTEIN"/>
    <property type="match status" value="1"/>
</dbReference>
<dbReference type="GO" id="GO:0050660">
    <property type="term" value="F:flavin adenine dinucleotide binding"/>
    <property type="evidence" value="ECO:0007669"/>
    <property type="project" value="InterPro"/>
</dbReference>
<dbReference type="KEGG" id="paqt:E8L99_13940"/>
<dbReference type="EMBL" id="CP039865">
    <property type="protein sequence ID" value="QCK88796.1"/>
    <property type="molecule type" value="Genomic_DNA"/>
</dbReference>
<sequence>MKRPEHRVPNFDVIVAGVGGMGSAACLQLARRGQKVLGLERFDIPHAMGSSHGINRIIRLAYFEHPSYVPLLRRAYQLWRETEQRFGEQLLYVTGGVDAGPAESSVVTGSLAACRAHDLPHELLDAREIMRRFPAFRLPDHYVGNYQADAGFVMSERAIVAQTTMAMAAGADIRAREAIVDWEPTAGGGVRVRTTKGTYEAGRLILSTGAWIADHVPALAGKAVPERQVLGWFQPKEPQHFALGALPVSIVDAPSARCYQFPVFGVPGFKIGLYHHFRQLGHADTLSREPTADDEAALRQVVREVFPGADGATMALKACLFTNTPDEHFVVDCLPGVPQVVVASPCSGHGFKFASVMGEVLADLAIDGTTRHDIGLFSLSRLNG</sequence>
<evidence type="ECO:0000256" key="4">
    <source>
        <dbReference type="ARBA" id="ARBA00023002"/>
    </source>
</evidence>
<feature type="domain" description="FAD dependent oxidoreductase" evidence="5">
    <location>
        <begin position="12"/>
        <end position="364"/>
    </location>
</feature>
<dbReference type="InterPro" id="IPR006076">
    <property type="entry name" value="FAD-dep_OxRdtase"/>
</dbReference>
<dbReference type="Pfam" id="PF01266">
    <property type="entry name" value="DAO"/>
    <property type="match status" value="1"/>
</dbReference>
<dbReference type="SUPFAM" id="SSF51905">
    <property type="entry name" value="FAD/NAD(P)-binding domain"/>
    <property type="match status" value="1"/>
</dbReference>
<keyword evidence="4 6" id="KW-0560">Oxidoreductase</keyword>
<dbReference type="PANTHER" id="PTHR10961">
    <property type="entry name" value="PEROXISOMAL SARCOSINE OXIDASE"/>
    <property type="match status" value="1"/>
</dbReference>
<proteinExistence type="predicted"/>
<dbReference type="Gene3D" id="3.30.9.10">
    <property type="entry name" value="D-Amino Acid Oxidase, subunit A, domain 2"/>
    <property type="match status" value="1"/>
</dbReference>
<organism evidence="6 7">
    <name type="scientific">Phreatobacter aquaticus</name>
    <dbReference type="NCBI Taxonomy" id="2570229"/>
    <lineage>
        <taxon>Bacteria</taxon>
        <taxon>Pseudomonadati</taxon>
        <taxon>Pseudomonadota</taxon>
        <taxon>Alphaproteobacteria</taxon>
        <taxon>Hyphomicrobiales</taxon>
        <taxon>Phreatobacteraceae</taxon>
        <taxon>Phreatobacter</taxon>
    </lineage>
</organism>
<reference evidence="6 7" key="1">
    <citation type="submission" date="2019-04" db="EMBL/GenBank/DDBJ databases">
        <title>Phreatobacter aquaticus sp. nov.</title>
        <authorList>
            <person name="Choi A."/>
            <person name="Baek K."/>
        </authorList>
    </citation>
    <scope>NUCLEOTIDE SEQUENCE [LARGE SCALE GENOMIC DNA]</scope>
    <source>
        <strain evidence="6 7">NMCR1094</strain>
    </source>
</reference>
<evidence type="ECO:0000313" key="6">
    <source>
        <dbReference type="EMBL" id="QCK88796.1"/>
    </source>
</evidence>
<evidence type="ECO:0000256" key="2">
    <source>
        <dbReference type="ARBA" id="ARBA00022630"/>
    </source>
</evidence>
<comment type="cofactor">
    <cofactor evidence="1">
        <name>FAD</name>
        <dbReference type="ChEBI" id="CHEBI:57692"/>
    </cofactor>
</comment>
<evidence type="ECO:0000256" key="3">
    <source>
        <dbReference type="ARBA" id="ARBA00022827"/>
    </source>
</evidence>
<dbReference type="OrthoDB" id="9806257at2"/>
<dbReference type="InterPro" id="IPR036188">
    <property type="entry name" value="FAD/NAD-bd_sf"/>
</dbReference>
<dbReference type="GO" id="GO:0050131">
    <property type="term" value="F:N-methyl-L-amino-acid oxidase activity"/>
    <property type="evidence" value="ECO:0007669"/>
    <property type="project" value="UniProtKB-EC"/>
</dbReference>